<dbReference type="EMBL" id="LT853882">
    <property type="protein sequence ID" value="SMR00361.1"/>
    <property type="molecule type" value="Genomic_DNA"/>
</dbReference>
<reference evidence="6 8" key="2">
    <citation type="submission" date="2017-05" db="EMBL/GenBank/DDBJ databases">
        <authorList>
            <person name="Song R."/>
            <person name="Chenine A.L."/>
            <person name="Ruprecht R.M."/>
        </authorList>
    </citation>
    <scope>NUCLEOTIDE SEQUENCE [LARGE SCALE GENOMIC DNA]</scope>
    <source>
        <strain evidence="6">PD5205</strain>
    </source>
</reference>
<keyword evidence="7" id="KW-1185">Reference proteome</keyword>
<evidence type="ECO:0000313" key="6">
    <source>
        <dbReference type="EMBL" id="SMR02192.1"/>
    </source>
</evidence>
<keyword evidence="2" id="KW-0677">Repeat</keyword>
<evidence type="ECO:0000313" key="8">
    <source>
        <dbReference type="Proteomes" id="UP000195953"/>
    </source>
</evidence>
<dbReference type="PROSITE" id="PS51450">
    <property type="entry name" value="LRR"/>
    <property type="match status" value="1"/>
</dbReference>
<protein>
    <submittedName>
        <fullName evidence="6">Leucin rich protein</fullName>
    </submittedName>
    <submittedName>
        <fullName evidence="5">Leucine Rich repeats (2 copies)</fullName>
    </submittedName>
</protein>
<dbReference type="EMBL" id="LT853885">
    <property type="protein sequence ID" value="SMR02192.1"/>
    <property type="molecule type" value="Genomic_DNA"/>
</dbReference>
<dbReference type="InterPro" id="IPR048490">
    <property type="entry name" value="XopL_C"/>
</dbReference>
<keyword evidence="1" id="KW-0433">Leucine-rich repeat</keyword>
<dbReference type="SMART" id="SM00369">
    <property type="entry name" value="LRR_TYP"/>
    <property type="match status" value="4"/>
</dbReference>
<evidence type="ECO:0000259" key="4">
    <source>
        <dbReference type="Pfam" id="PF20817"/>
    </source>
</evidence>
<dbReference type="SMR" id="A0A1Y6HCU5"/>
<proteinExistence type="predicted"/>
<feature type="region of interest" description="Disordered" evidence="3">
    <location>
        <begin position="376"/>
        <end position="398"/>
    </location>
</feature>
<evidence type="ECO:0000256" key="1">
    <source>
        <dbReference type="ARBA" id="ARBA00022614"/>
    </source>
</evidence>
<dbReference type="InterPro" id="IPR050216">
    <property type="entry name" value="LRR_domain-containing"/>
</dbReference>
<feature type="domain" description="Type III effector Xcv3220-like C-terminal" evidence="4">
    <location>
        <begin position="223"/>
        <end position="369"/>
    </location>
</feature>
<dbReference type="Pfam" id="PF00560">
    <property type="entry name" value="LRR_1"/>
    <property type="match status" value="2"/>
</dbReference>
<dbReference type="PANTHER" id="PTHR48051:SF1">
    <property type="entry name" value="RAS SUPPRESSOR PROTEIN 1"/>
    <property type="match status" value="1"/>
</dbReference>
<dbReference type="AlphaFoldDB" id="A0A1Y6HCU5"/>
<dbReference type="InterPro" id="IPR032675">
    <property type="entry name" value="LRR_dom_sf"/>
</dbReference>
<dbReference type="InterPro" id="IPR001611">
    <property type="entry name" value="Leu-rich_rpt"/>
</dbReference>
<sequence length="398" mass="44581">MDITAAGLQALPETMHELRNLQSLSLHNNPIQKLPASIANMIQLRELCITSSPHLSQLPCLATSNASGEPEGLINLSTLKLSRTGLRSLPESIKHLKKLQHLEASRSQLNALPVGIHDLPMLQTLNLRGCEQLRCYPPIFAGRAPLKKLNLRDCINLRSLPADIHKLAQLEELDLRGCRNLKNLPSSITKLPATCRIHVPPHLREKLSELRPAQTPSASDLNYAKNIIENIAHDLLDLVLQERNPFTEGAPFYPRGKRPAGTPATLGQVPALKTLLDESKGERWHEILEFVNPGPEFDPEIYRTEEEFDDARTEWESDKNANLSDVIYQYDSEINVQNLCKAVQMWKLREMLLAKHPVYEEYFPLVATHIPDDATENTQPAEAHQGSLHADMTPPAST</sequence>
<gene>
    <name evidence="6" type="ORF">PD5205_00873</name>
    <name evidence="5" type="ORF">PD885_03139</name>
</gene>
<evidence type="ECO:0000256" key="3">
    <source>
        <dbReference type="SAM" id="MobiDB-lite"/>
    </source>
</evidence>
<dbReference type="GO" id="GO:0005737">
    <property type="term" value="C:cytoplasm"/>
    <property type="evidence" value="ECO:0007669"/>
    <property type="project" value="TreeGrafter"/>
</dbReference>
<dbReference type="InterPro" id="IPR003591">
    <property type="entry name" value="Leu-rich_rpt_typical-subtyp"/>
</dbReference>
<evidence type="ECO:0000313" key="5">
    <source>
        <dbReference type="EMBL" id="SMR00361.1"/>
    </source>
</evidence>
<dbReference type="eggNOG" id="COG4886">
    <property type="taxonomic scope" value="Bacteria"/>
</dbReference>
<dbReference type="Proteomes" id="UP000195953">
    <property type="component" value="Chromosome 1"/>
</dbReference>
<dbReference type="SUPFAM" id="SSF52058">
    <property type="entry name" value="L domain-like"/>
    <property type="match status" value="1"/>
</dbReference>
<evidence type="ECO:0000256" key="2">
    <source>
        <dbReference type="ARBA" id="ARBA00022737"/>
    </source>
</evidence>
<organism evidence="6 8">
    <name type="scientific">Xanthomonas fragariae</name>
    <dbReference type="NCBI Taxonomy" id="48664"/>
    <lineage>
        <taxon>Bacteria</taxon>
        <taxon>Pseudomonadati</taxon>
        <taxon>Pseudomonadota</taxon>
        <taxon>Gammaproteobacteria</taxon>
        <taxon>Lysobacterales</taxon>
        <taxon>Lysobacteraceae</taxon>
        <taxon>Xanthomonas</taxon>
    </lineage>
</organism>
<dbReference type="Proteomes" id="UP000195877">
    <property type="component" value="Chromosome 1"/>
</dbReference>
<dbReference type="STRING" id="48664.BER92_04220"/>
<reference evidence="5 7" key="1">
    <citation type="submission" date="2017-05" db="EMBL/GenBank/DDBJ databases">
        <authorList>
            <person name="Blom J."/>
        </authorList>
    </citation>
    <scope>NUCLEOTIDE SEQUENCE [LARGE SCALE GENOMIC DNA]</scope>
    <source>
        <strain evidence="5">PD885</strain>
    </source>
</reference>
<dbReference type="Gene3D" id="3.80.10.10">
    <property type="entry name" value="Ribonuclease Inhibitor"/>
    <property type="match status" value="1"/>
</dbReference>
<accession>A0A1Y6HCU5</accession>
<dbReference type="Pfam" id="PF20817">
    <property type="entry name" value="XopL_C"/>
    <property type="match status" value="1"/>
</dbReference>
<dbReference type="PANTHER" id="PTHR48051">
    <property type="match status" value="1"/>
</dbReference>
<dbReference type="Pfam" id="PF13855">
    <property type="entry name" value="LRR_8"/>
    <property type="match status" value="1"/>
</dbReference>
<evidence type="ECO:0000313" key="7">
    <source>
        <dbReference type="Proteomes" id="UP000195877"/>
    </source>
</evidence>
<name>A0A1Y6HCU5_9XANT</name>